<evidence type="ECO:0000313" key="7">
    <source>
        <dbReference type="EMBL" id="PKQ68655.1"/>
    </source>
</evidence>
<comment type="caution">
    <text evidence="7">The sequence shown here is derived from an EMBL/GenBank/DDBJ whole genome shotgun (WGS) entry which is preliminary data.</text>
</comment>
<dbReference type="GO" id="GO:0030416">
    <property type="term" value="P:methylamine metabolic process"/>
    <property type="evidence" value="ECO:0007669"/>
    <property type="project" value="InterPro"/>
</dbReference>
<keyword evidence="8" id="KW-1185">Reference proteome</keyword>
<reference evidence="7 8" key="1">
    <citation type="journal article" date="2017" name="Front. Microbiol.">
        <title>Labilibaculum manganireducens gen. nov., sp. nov. and Labilibaculum filiforme sp. nov., Novel Bacteroidetes Isolated from Subsurface Sediments of the Baltic Sea.</title>
        <authorList>
            <person name="Vandieken V."/>
            <person name="Marshall I.P."/>
            <person name="Niemann H."/>
            <person name="Engelen B."/>
            <person name="Cypionka H."/>
        </authorList>
    </citation>
    <scope>NUCLEOTIDE SEQUENCE [LARGE SCALE GENOMIC DNA]</scope>
    <source>
        <strain evidence="7 8">59.10-2M</strain>
    </source>
</reference>
<dbReference type="EMBL" id="MVDE01000003">
    <property type="protein sequence ID" value="PKQ68655.1"/>
    <property type="molecule type" value="Genomic_DNA"/>
</dbReference>
<dbReference type="GO" id="GO:0016020">
    <property type="term" value="C:membrane"/>
    <property type="evidence" value="ECO:0007669"/>
    <property type="project" value="UniProtKB-SubCell"/>
</dbReference>
<evidence type="ECO:0000259" key="6">
    <source>
        <dbReference type="Pfam" id="PF07291"/>
    </source>
</evidence>
<feature type="domain" description="Methylamine utilisation protein MauE" evidence="6">
    <location>
        <begin position="1"/>
        <end position="134"/>
    </location>
</feature>
<protein>
    <recommendedName>
        <fullName evidence="6">Methylamine utilisation protein MauE domain-containing protein</fullName>
    </recommendedName>
</protein>
<keyword evidence="3 5" id="KW-1133">Transmembrane helix</keyword>
<feature type="transmembrane region" description="Helical" evidence="5">
    <location>
        <begin position="385"/>
        <end position="406"/>
    </location>
</feature>
<feature type="transmembrane region" description="Helical" evidence="5">
    <location>
        <begin position="118"/>
        <end position="134"/>
    </location>
</feature>
<evidence type="ECO:0000256" key="5">
    <source>
        <dbReference type="SAM" id="Phobius"/>
    </source>
</evidence>
<dbReference type="RefSeq" id="WP_101308304.1">
    <property type="nucleotide sequence ID" value="NZ_MVDE01000003.1"/>
</dbReference>
<sequence>MRILQFVSRLFVGLIFIFSGFVKAVDPMGSTFKFTDYFLAFGMDALKETAFPLAILLSALEFTVGMALIFNSRKNITAWLALLFMLFFTPLTFVLAISNPVTDCGCFGDALVLSNWETFWKNIVILAFTLVIFLRRKKDENQHPVWEQNLLVGFALAVSIWISTYSYRHLPLIDFRPYHIGANISDGMKIPEGAPADEYRSLFKYEKNGVVKEFDETNYPWQDTTWKYVDSEQIKIKEGYTPPIHDFSISNETEGDITNMVLSDNGYTFLLVSKNLSEINESALLKIKELAFYALENNIQFIGLTASGEDAMQSFKTTNELPFEFYNTDEIQLKTIIRSNPGLLLLKKGTILDKWHFKDFPEAKQLQGDLAAYSITKHQTLNINLLIISITSTLLLLLVLFCLIRIRFAEAKNRLRL</sequence>
<evidence type="ECO:0000256" key="4">
    <source>
        <dbReference type="ARBA" id="ARBA00023136"/>
    </source>
</evidence>
<comment type="subcellular location">
    <subcellularLocation>
        <location evidence="1">Membrane</location>
        <topology evidence="1">Multi-pass membrane protein</topology>
    </subcellularLocation>
</comment>
<evidence type="ECO:0000256" key="3">
    <source>
        <dbReference type="ARBA" id="ARBA00022989"/>
    </source>
</evidence>
<name>A0A2N3IEE0_9BACT</name>
<gene>
    <name evidence="7" type="ORF">BZG01_02755</name>
</gene>
<feature type="transmembrane region" description="Helical" evidence="5">
    <location>
        <begin position="146"/>
        <end position="167"/>
    </location>
</feature>
<proteinExistence type="predicted"/>
<evidence type="ECO:0000256" key="2">
    <source>
        <dbReference type="ARBA" id="ARBA00022692"/>
    </source>
</evidence>
<feature type="transmembrane region" description="Helical" evidence="5">
    <location>
        <begin position="50"/>
        <end position="70"/>
    </location>
</feature>
<dbReference type="NCBIfam" id="NF045576">
    <property type="entry name" value="BT_3928_fam"/>
    <property type="match status" value="1"/>
</dbReference>
<evidence type="ECO:0000256" key="1">
    <source>
        <dbReference type="ARBA" id="ARBA00004141"/>
    </source>
</evidence>
<dbReference type="Pfam" id="PF07291">
    <property type="entry name" value="MauE"/>
    <property type="match status" value="1"/>
</dbReference>
<dbReference type="InterPro" id="IPR009908">
    <property type="entry name" value="Methylamine_util_MauE"/>
</dbReference>
<feature type="transmembrane region" description="Helical" evidence="5">
    <location>
        <begin position="77"/>
        <end position="98"/>
    </location>
</feature>
<keyword evidence="4 5" id="KW-0472">Membrane</keyword>
<keyword evidence="2 5" id="KW-0812">Transmembrane</keyword>
<evidence type="ECO:0000313" key="8">
    <source>
        <dbReference type="Proteomes" id="UP000233618"/>
    </source>
</evidence>
<organism evidence="7 8">
    <name type="scientific">Labilibaculum manganireducens</name>
    <dbReference type="NCBI Taxonomy" id="1940525"/>
    <lineage>
        <taxon>Bacteria</taxon>
        <taxon>Pseudomonadati</taxon>
        <taxon>Bacteroidota</taxon>
        <taxon>Bacteroidia</taxon>
        <taxon>Marinilabiliales</taxon>
        <taxon>Marinifilaceae</taxon>
        <taxon>Labilibaculum</taxon>
    </lineage>
</organism>
<accession>A0A2N3IEE0</accession>
<dbReference type="AlphaFoldDB" id="A0A2N3IEE0"/>
<dbReference type="Proteomes" id="UP000233618">
    <property type="component" value="Unassembled WGS sequence"/>
</dbReference>